<dbReference type="InParanoid" id="A0A0U5JD85"/>
<keyword evidence="1" id="KW-0732">Signal</keyword>
<feature type="signal peptide" evidence="1">
    <location>
        <begin position="1"/>
        <end position="22"/>
    </location>
</feature>
<dbReference type="PATRIC" id="fig|389348.3.peg.2509"/>
<evidence type="ECO:0000259" key="2">
    <source>
        <dbReference type="Pfam" id="PF17251"/>
    </source>
</evidence>
<organism evidence="3 4">
    <name type="scientific">Candidatus Protochlamydia naegleriophila</name>
    <dbReference type="NCBI Taxonomy" id="389348"/>
    <lineage>
        <taxon>Bacteria</taxon>
        <taxon>Pseudomonadati</taxon>
        <taxon>Chlamydiota</taxon>
        <taxon>Chlamydiia</taxon>
        <taxon>Parachlamydiales</taxon>
        <taxon>Parachlamydiaceae</taxon>
        <taxon>Candidatus Protochlamydia</taxon>
    </lineage>
</organism>
<evidence type="ECO:0000256" key="1">
    <source>
        <dbReference type="SAM" id="SignalP"/>
    </source>
</evidence>
<dbReference type="RefSeq" id="WP_158021797.1">
    <property type="nucleotide sequence ID" value="NZ_LN879502.1"/>
</dbReference>
<evidence type="ECO:0000313" key="3">
    <source>
        <dbReference type="EMBL" id="CUI17832.1"/>
    </source>
</evidence>
<gene>
    <name evidence="3" type="ORF">PNK_2231</name>
</gene>
<dbReference type="EMBL" id="LN879502">
    <property type="protein sequence ID" value="CUI17832.1"/>
    <property type="molecule type" value="Genomic_DNA"/>
</dbReference>
<dbReference type="InterPro" id="IPR035163">
    <property type="entry name" value="Pom"/>
</dbReference>
<keyword evidence="4" id="KW-1185">Reference proteome</keyword>
<reference evidence="4" key="1">
    <citation type="submission" date="2015-09" db="EMBL/GenBank/DDBJ databases">
        <authorList>
            <person name="Bertelli C."/>
        </authorList>
    </citation>
    <scope>NUCLEOTIDE SEQUENCE [LARGE SCALE GENOMIC DNA]</scope>
    <source>
        <strain evidence="4">KNic</strain>
    </source>
</reference>
<accession>A0A0U5JD85</accession>
<proteinExistence type="predicted"/>
<dbReference type="Gene3D" id="2.40.128.90">
    <property type="entry name" value="OMPT-like"/>
    <property type="match status" value="1"/>
</dbReference>
<feature type="domain" description="Protochlamydia outer membrane protein" evidence="2">
    <location>
        <begin position="29"/>
        <end position="343"/>
    </location>
</feature>
<dbReference type="AlphaFoldDB" id="A0A0U5JD85"/>
<dbReference type="KEGG" id="pnl:PNK_2231"/>
<feature type="chain" id="PRO_5006860402" description="Protochlamydia outer membrane protein domain-containing protein" evidence="1">
    <location>
        <begin position="23"/>
        <end position="343"/>
    </location>
</feature>
<dbReference type="Proteomes" id="UP000069902">
    <property type="component" value="Chromosome cPNK"/>
</dbReference>
<dbReference type="InterPro" id="IPR053724">
    <property type="entry name" value="OMP_A26_sf"/>
</dbReference>
<sequence length="343" mass="39397">MFKSLIAFTASCLTALSSLSFATCEQSFELGVGWRRDNLDWKLSDVESSYISAEVDSHIHFKDIEMYSAYAKTKWVGSEYYVRLSADYATSFKGRARETFKMNSSLFDSSDVFAITSDPIKRRSEAYDFDIAVGYPFAFCCNRLNIVPLVGFSYHRQRLKVKGGRDSSHCSSSSYFSPLYSSSDYDSSYDSSYFYSPFSSSISSNPFAEPSSRPENVVIANELGLSTSRRSCNYRFTWYGFYVGTDIAYALDPCWTVYSEIECHFLNNCHRKRKSWTGVYFVDGYHRDDWCYGFNTSFGTTFSMSNCWYATISVDYKWWKSHSHHDELKWQSVGVNAALAYSF</sequence>
<evidence type="ECO:0000313" key="4">
    <source>
        <dbReference type="Proteomes" id="UP000069902"/>
    </source>
</evidence>
<name>A0A0U5JD85_9BACT</name>
<dbReference type="Pfam" id="PF17251">
    <property type="entry name" value="Pom"/>
    <property type="match status" value="1"/>
</dbReference>
<protein>
    <recommendedName>
        <fullName evidence="2">Protochlamydia outer membrane protein domain-containing protein</fullName>
    </recommendedName>
</protein>